<dbReference type="PANTHER" id="PTHR13132">
    <property type="entry name" value="ALPHA- 1,6 -FUCOSYLTRANSFERASE"/>
    <property type="match status" value="1"/>
</dbReference>
<name>A0ABD3QYX9_9STRA</name>
<protein>
    <recommendedName>
        <fullName evidence="3">O-fucosyltransferase family protein</fullName>
    </recommendedName>
</protein>
<organism evidence="1 2">
    <name type="scientific">Cyclotella cryptica</name>
    <dbReference type="NCBI Taxonomy" id="29204"/>
    <lineage>
        <taxon>Eukaryota</taxon>
        <taxon>Sar</taxon>
        <taxon>Stramenopiles</taxon>
        <taxon>Ochrophyta</taxon>
        <taxon>Bacillariophyta</taxon>
        <taxon>Coscinodiscophyceae</taxon>
        <taxon>Thalassiosirophycidae</taxon>
        <taxon>Stephanodiscales</taxon>
        <taxon>Stephanodiscaceae</taxon>
        <taxon>Cyclotella</taxon>
    </lineage>
</organism>
<dbReference type="Proteomes" id="UP001516023">
    <property type="component" value="Unassembled WGS sequence"/>
</dbReference>
<keyword evidence="2" id="KW-1185">Reference proteome</keyword>
<sequence length="627" mass="71980">MMGEDKRFVVQAAIFSQKPKNNGGSVKPILQQPAAIDQYKEHNCHNGGTGIHNRWRRTLRQRLTSSQSVEITKKACLVLMRRRIVHKVLGASLVFYLMIYVNDISWGEGQHEASIPSSESPPQLHALSHKAYSRLSSFLDMSWTSWGKDNTQFETLLPPSEIDFTIDKRLPWSSSDEQDADYCSDVLLFMPYIFAIGGNGQGSQLNSYLLASLVATFFNKALVILEPPRDFNRFHTGSQFGCPTNPYKEYGTTKRFPDGLQRLIQHPHWISRGCRVPCGGTMTYKDWEMERQNQWQFVKAGVVNNVKCREGDGDIKVIPLGGNDVRALFDRAVKRQIIDRATLSYNPQHAYNFAMRLGAKPHEAKVFTSLSRDTEIWDFLSALMARSGLLRFQPWIARDVADYIRSSNLPIDVSYDAIHVRRGDKLIREATKEVNNYWMERGYRRREDFPTNYIPFSHYIERGWGGRSGNYCKRIKTHGTINNRLNARLVYVATDDPSMVRKEIDLLPKAKGGNTIADNCHRLRFIFSPAAHEFTSAFHLNSRGFNDDCKERYKRNIQAIADLMILTKSEKLIADFNSNWGSLIRNFRTVLNDNMDLQLDENDHEPSVFVRDMVVAFGSEERRPLGW</sequence>
<evidence type="ECO:0008006" key="3">
    <source>
        <dbReference type="Google" id="ProtNLM"/>
    </source>
</evidence>
<gene>
    <name evidence="1" type="ORF">HJC23_009100</name>
</gene>
<proteinExistence type="predicted"/>
<reference evidence="1 2" key="1">
    <citation type="journal article" date="2020" name="G3 (Bethesda)">
        <title>Improved Reference Genome for Cyclotella cryptica CCMP332, a Model for Cell Wall Morphogenesis, Salinity Adaptation, and Lipid Production in Diatoms (Bacillariophyta).</title>
        <authorList>
            <person name="Roberts W.R."/>
            <person name="Downey K.M."/>
            <person name="Ruck E.C."/>
            <person name="Traller J.C."/>
            <person name="Alverson A.J."/>
        </authorList>
    </citation>
    <scope>NUCLEOTIDE SEQUENCE [LARGE SCALE GENOMIC DNA]</scope>
    <source>
        <strain evidence="1 2">CCMP332</strain>
    </source>
</reference>
<dbReference type="AlphaFoldDB" id="A0ABD3QYX9"/>
<comment type="caution">
    <text evidence="1">The sequence shown here is derived from an EMBL/GenBank/DDBJ whole genome shotgun (WGS) entry which is preliminary data.</text>
</comment>
<dbReference type="PANTHER" id="PTHR13132:SF29">
    <property type="entry name" value="ALPHA-(1,6)-FUCOSYLTRANSFERASE"/>
    <property type="match status" value="1"/>
</dbReference>
<dbReference type="Gene3D" id="3.40.50.11350">
    <property type="match status" value="1"/>
</dbReference>
<accession>A0ABD3QYX9</accession>
<dbReference type="EMBL" id="JABMIG020000003">
    <property type="protein sequence ID" value="KAL3805393.1"/>
    <property type="molecule type" value="Genomic_DNA"/>
</dbReference>
<evidence type="ECO:0000313" key="1">
    <source>
        <dbReference type="EMBL" id="KAL3805393.1"/>
    </source>
</evidence>
<evidence type="ECO:0000313" key="2">
    <source>
        <dbReference type="Proteomes" id="UP001516023"/>
    </source>
</evidence>